<evidence type="ECO:0008006" key="4">
    <source>
        <dbReference type="Google" id="ProtNLM"/>
    </source>
</evidence>
<keyword evidence="3" id="KW-1185">Reference proteome</keyword>
<dbReference type="EMBL" id="RCYZ01000001">
    <property type="protein sequence ID" value="TPG72317.1"/>
    <property type="molecule type" value="Genomic_DNA"/>
</dbReference>
<organism evidence="2 3">
    <name type="scientific">Hymenobacter nivis</name>
    <dbReference type="NCBI Taxonomy" id="1850093"/>
    <lineage>
        <taxon>Bacteria</taxon>
        <taxon>Pseudomonadati</taxon>
        <taxon>Bacteroidota</taxon>
        <taxon>Cytophagia</taxon>
        <taxon>Cytophagales</taxon>
        <taxon>Hymenobacteraceae</taxon>
        <taxon>Hymenobacter</taxon>
    </lineage>
</organism>
<dbReference type="Proteomes" id="UP000317646">
    <property type="component" value="Unassembled WGS sequence"/>
</dbReference>
<protein>
    <recommendedName>
        <fullName evidence="4">SdiA-regulated family protein</fullName>
    </recommendedName>
</protein>
<name>A0A502HCD1_9BACT</name>
<proteinExistence type="predicted"/>
<dbReference type="SUPFAM" id="SSF50969">
    <property type="entry name" value="YVTN repeat-like/Quinoprotein amine dehydrogenase"/>
    <property type="match status" value="1"/>
</dbReference>
<evidence type="ECO:0000313" key="2">
    <source>
        <dbReference type="EMBL" id="TPG72317.1"/>
    </source>
</evidence>
<reference evidence="2 3" key="1">
    <citation type="journal article" date="2019" name="Environ. Microbiol.">
        <title>Species interactions and distinct microbial communities in high Arctic permafrost affected cryosols are associated with the CH4 and CO2 gas fluxes.</title>
        <authorList>
            <person name="Altshuler I."/>
            <person name="Hamel J."/>
            <person name="Turney S."/>
            <person name="Magnuson E."/>
            <person name="Levesque R."/>
            <person name="Greer C."/>
            <person name="Whyte L.G."/>
        </authorList>
    </citation>
    <scope>NUCLEOTIDE SEQUENCE [LARGE SCALE GENOMIC DNA]</scope>
    <source>
        <strain evidence="2 3">S9.2P</strain>
    </source>
</reference>
<accession>A0A502HCD1</accession>
<feature type="region of interest" description="Disordered" evidence="1">
    <location>
        <begin position="1"/>
        <end position="57"/>
    </location>
</feature>
<evidence type="ECO:0000313" key="3">
    <source>
        <dbReference type="Proteomes" id="UP000317646"/>
    </source>
</evidence>
<dbReference type="AlphaFoldDB" id="A0A502HCD1"/>
<comment type="caution">
    <text evidence="2">The sequence shown here is derived from an EMBL/GenBank/DDBJ whole genome shotgun (WGS) entry which is preliminary data.</text>
</comment>
<sequence>MLLAASLSAACSQAQPDQTATTPTDGTTQQQDPDQGQQTGGKKKKGKGGDRRKDKDAAAQIQGLRQVGSLKGVVPESSGLCPADQPGTYFSFGDEGNDATLYRLSATGQLRGTLSLGTTNSDWESLSRDDRGNYFVGDCGNNENDRRNLVIHRFRPEQPRQVADIKFKYPDQTEFPPEKKKARNFDCEASLWHGGKVWLFSKDRGADATSKVYSVPDQPGSYTAQLVTKLAIPGQVTDAALRPDGHRLVLLGRGELFVLDGNSWEEIIKATPRQVSLAGAGQTEGAVFKDANTLLISTEQGSFYEFKLPF</sequence>
<dbReference type="InterPro" id="IPR011044">
    <property type="entry name" value="Quino_amine_DH_bsu"/>
</dbReference>
<feature type="compositionally biased region" description="Basic and acidic residues" evidence="1">
    <location>
        <begin position="47"/>
        <end position="57"/>
    </location>
</feature>
<evidence type="ECO:0000256" key="1">
    <source>
        <dbReference type="SAM" id="MobiDB-lite"/>
    </source>
</evidence>
<feature type="compositionally biased region" description="Low complexity" evidence="1">
    <location>
        <begin position="1"/>
        <end position="37"/>
    </location>
</feature>
<gene>
    <name evidence="2" type="ORF">EAH73_03545</name>
</gene>